<evidence type="ECO:0000256" key="1">
    <source>
        <dbReference type="SAM" id="MobiDB-lite"/>
    </source>
</evidence>
<keyword evidence="3" id="KW-1185">Reference proteome</keyword>
<organism evidence="2 3">
    <name type="scientific">Rhodococcus spongiicola</name>
    <dbReference type="NCBI Taxonomy" id="2487352"/>
    <lineage>
        <taxon>Bacteria</taxon>
        <taxon>Bacillati</taxon>
        <taxon>Actinomycetota</taxon>
        <taxon>Actinomycetes</taxon>
        <taxon>Mycobacteriales</taxon>
        <taxon>Nocardiaceae</taxon>
        <taxon>Rhodococcus</taxon>
    </lineage>
</organism>
<evidence type="ECO:0000313" key="3">
    <source>
        <dbReference type="Proteomes" id="UP000284333"/>
    </source>
</evidence>
<accession>A0A438ASU9</accession>
<sequence length="274" mass="29233">MFFRSKRRAAGGVQLPTPASSARPEGRALAGGGVAAVSIEDADDARDPEAISVTARWLILTTDVSRDFARALLPEPFEVPDRPELAAWIVEPLSDDSVGIPAGRLLAGMSCSCLLPGEQDESAFTSDFLTGTPMGDEDRAPFALPPLPQTTMSLVNDVGGMGFSVSPVDGEGRGMVGRVELSECGSTQAQLAPDWLVCQSWRTDRVVDASDADRRPGLVHTQWELTRLSPIVTGPAVVECAEFGSRNYDLSDSAAELEARYGFARLTIVGRQQP</sequence>
<dbReference type="Proteomes" id="UP000284333">
    <property type="component" value="Unassembled WGS sequence"/>
</dbReference>
<protein>
    <submittedName>
        <fullName evidence="2">Uncharacterized protein</fullName>
    </submittedName>
</protein>
<dbReference type="EMBL" id="RKLN01000005">
    <property type="protein sequence ID" value="RVW01831.1"/>
    <property type="molecule type" value="Genomic_DNA"/>
</dbReference>
<reference evidence="2 3" key="1">
    <citation type="submission" date="2018-11" db="EMBL/GenBank/DDBJ databases">
        <title>Rhodococcus spongicola sp. nov. and Rhodococcus xishaensis sp. nov. from marine sponges.</title>
        <authorList>
            <person name="Li L."/>
            <person name="Lin H.W."/>
        </authorList>
    </citation>
    <scope>NUCLEOTIDE SEQUENCE [LARGE SCALE GENOMIC DNA]</scope>
    <source>
        <strain evidence="2 3">LHW50502</strain>
    </source>
</reference>
<dbReference type="OrthoDB" id="4450598at2"/>
<name>A0A438ASU9_9NOCA</name>
<gene>
    <name evidence="2" type="ORF">EF834_14505</name>
</gene>
<proteinExistence type="predicted"/>
<comment type="caution">
    <text evidence="2">The sequence shown here is derived from an EMBL/GenBank/DDBJ whole genome shotgun (WGS) entry which is preliminary data.</text>
</comment>
<feature type="region of interest" description="Disordered" evidence="1">
    <location>
        <begin position="1"/>
        <end position="26"/>
    </location>
</feature>
<dbReference type="AlphaFoldDB" id="A0A438ASU9"/>
<evidence type="ECO:0000313" key="2">
    <source>
        <dbReference type="EMBL" id="RVW01831.1"/>
    </source>
</evidence>